<feature type="domain" description="Rhamnogalacturonan I lyase beta-sheet" evidence="1">
    <location>
        <begin position="42"/>
        <end position="125"/>
    </location>
</feature>
<organism evidence="3 4">
    <name type="scientific">Vibrio tritonius</name>
    <dbReference type="NCBI Taxonomy" id="1435069"/>
    <lineage>
        <taxon>Bacteria</taxon>
        <taxon>Pseudomonadati</taxon>
        <taxon>Pseudomonadota</taxon>
        <taxon>Gammaproteobacteria</taxon>
        <taxon>Vibrionales</taxon>
        <taxon>Vibrionaceae</taxon>
        <taxon>Vibrio</taxon>
    </lineage>
</organism>
<reference evidence="4" key="1">
    <citation type="submission" date="2023-07" db="EMBL/GenBank/DDBJ databases">
        <title>Molecular identification of indigenous halophilic bacteria isolated from red sea cost, biodegradation of synthetic dyes and assessment of degraded metabolite toxicity.</title>
        <authorList>
            <person name="Chaieb K."/>
            <person name="Altayb H.N."/>
        </authorList>
    </citation>
    <scope>NUCLEOTIDE SEQUENCE [LARGE SCALE GENOMIC DNA]</scope>
    <source>
        <strain evidence="4">K20</strain>
    </source>
</reference>
<dbReference type="PANTHER" id="PTHR43118:SF1">
    <property type="entry name" value="RHAMNOGALACTURONAN LYASE (EUROFUNG)"/>
    <property type="match status" value="1"/>
</dbReference>
<dbReference type="Pfam" id="PF18370">
    <property type="entry name" value="RGI_lyase"/>
    <property type="match status" value="1"/>
</dbReference>
<gene>
    <name evidence="3" type="ORF">LDJ79_01430</name>
</gene>
<keyword evidence="3" id="KW-0456">Lyase</keyword>
<dbReference type="SUPFAM" id="SSF69318">
    <property type="entry name" value="Integrin alpha N-terminal domain"/>
    <property type="match status" value="1"/>
</dbReference>
<dbReference type="InterPro" id="IPR028994">
    <property type="entry name" value="Integrin_alpha_N"/>
</dbReference>
<proteinExistence type="predicted"/>
<dbReference type="InterPro" id="IPR034641">
    <property type="entry name" value="RGL11"/>
</dbReference>
<dbReference type="GO" id="GO:0016829">
    <property type="term" value="F:lyase activity"/>
    <property type="evidence" value="ECO:0007669"/>
    <property type="project" value="UniProtKB-KW"/>
</dbReference>
<dbReference type="InterPro" id="IPR013783">
    <property type="entry name" value="Ig-like_fold"/>
</dbReference>
<dbReference type="Pfam" id="PF21348">
    <property type="entry name" value="RGL11_C"/>
    <property type="match status" value="1"/>
</dbReference>
<name>A0ABS7YIG4_9VIBR</name>
<evidence type="ECO:0000259" key="1">
    <source>
        <dbReference type="Pfam" id="PF18370"/>
    </source>
</evidence>
<evidence type="ECO:0000259" key="2">
    <source>
        <dbReference type="Pfam" id="PF21348"/>
    </source>
</evidence>
<dbReference type="RefSeq" id="WP_225249340.1">
    <property type="nucleotide sequence ID" value="NZ_JAIWIU010000007.1"/>
</dbReference>
<evidence type="ECO:0000313" key="4">
    <source>
        <dbReference type="Proteomes" id="UP001199044"/>
    </source>
</evidence>
<dbReference type="PANTHER" id="PTHR43118">
    <property type="entry name" value="RHAMNOGALACTURONAN LYASE (EUROFUNG)"/>
    <property type="match status" value="1"/>
</dbReference>
<sequence>MKGKHSVIHRRLGLGKLARCISLGLIGIMSTTSSMASISPRPMEYLNRGLVALERSNNVYLSWRMLGTDDENIGFNLYRNGEQINESPITTSTNYVDEDGTVSDTYTVETILDSGSEMSDKATVWSLKEPYRNPGKPKIPFKRIPLPSAPENEGITYTPGDMSVGDLDGDGQYELIFEWEPSSGVHSYVEAIDLDGNSLWRIDCGPNTDKQILNIMVYDLNEDGKAEVAMLTGPGTKDGTGSYLSKGPAANDDDSLVIERVSGHLMADPQYISLFNGETGKEMATVNLWPAIGPIEDMKATWGDSYGKRSASRKGAVLYDANNGPMLVYSRGIYSRIGMAAYKWDGANTLTTVWKFDSDDEGNEEYAGQGNHSVAVGDVDEDGSDELTYGAMAIDNDGTGLYTTGRGHGDSHAIGDLMPDRDGIEFFQPHENSTYGIDMRDAKTGEILWEVLSSNDVGRAWAADVNSDYRGSEIAAVGLGSFDVYGNQLSESYNSYLQPLYFDGDVQQELRGGASVNGDKRLFTGWYYGAKTIHSSKNDANLVADILGDWREEIIFPNVDNTELLLFSSWFETDHKNYTLMHDPMYRMNVAVQNVGYNQPAHVSYYFPDGAPTPNIRLIKADK</sequence>
<comment type="caution">
    <text evidence="3">The sequence shown here is derived from an EMBL/GenBank/DDBJ whole genome shotgun (WGS) entry which is preliminary data.</text>
</comment>
<dbReference type="InterPro" id="IPR041624">
    <property type="entry name" value="RGI_lyase"/>
</dbReference>
<feature type="domain" description="Rhamnogalacturonan lyase family 11 C-terminal" evidence="2">
    <location>
        <begin position="145"/>
        <end position="614"/>
    </location>
</feature>
<dbReference type="Proteomes" id="UP001199044">
    <property type="component" value="Unassembled WGS sequence"/>
</dbReference>
<accession>A0ABS7YIG4</accession>
<evidence type="ECO:0000313" key="3">
    <source>
        <dbReference type="EMBL" id="MCA2014752.1"/>
    </source>
</evidence>
<keyword evidence="4" id="KW-1185">Reference proteome</keyword>
<dbReference type="Gene3D" id="2.60.40.10">
    <property type="entry name" value="Immunoglobulins"/>
    <property type="match status" value="1"/>
</dbReference>
<protein>
    <submittedName>
        <fullName evidence="3">Rhamnogalacturonan lyase</fullName>
    </submittedName>
</protein>
<dbReference type="InterPro" id="IPR049366">
    <property type="entry name" value="RGL11_C"/>
</dbReference>
<dbReference type="EMBL" id="JAIWIU010000007">
    <property type="protein sequence ID" value="MCA2014752.1"/>
    <property type="molecule type" value="Genomic_DNA"/>
</dbReference>